<feature type="region of interest" description="Disordered" evidence="1">
    <location>
        <begin position="395"/>
        <end position="450"/>
    </location>
</feature>
<dbReference type="AlphaFoldDB" id="A0A914W197"/>
<organism evidence="3 4">
    <name type="scientific">Plectus sambesii</name>
    <dbReference type="NCBI Taxonomy" id="2011161"/>
    <lineage>
        <taxon>Eukaryota</taxon>
        <taxon>Metazoa</taxon>
        <taxon>Ecdysozoa</taxon>
        <taxon>Nematoda</taxon>
        <taxon>Chromadorea</taxon>
        <taxon>Plectida</taxon>
        <taxon>Plectina</taxon>
        <taxon>Plectoidea</taxon>
        <taxon>Plectidae</taxon>
        <taxon>Plectus</taxon>
    </lineage>
</organism>
<accession>A0A914W197</accession>
<dbReference type="InterPro" id="IPR050828">
    <property type="entry name" value="C-type_lectin/matrix_domain"/>
</dbReference>
<feature type="compositionally biased region" description="Basic residues" evidence="1">
    <location>
        <begin position="417"/>
        <end position="429"/>
    </location>
</feature>
<dbReference type="WBParaSite" id="PSAMB.scaffold290size58848.g4237.t1">
    <property type="protein sequence ID" value="PSAMB.scaffold290size58848.g4237.t1"/>
    <property type="gene ID" value="PSAMB.scaffold290size58848.g4237"/>
</dbReference>
<evidence type="ECO:0000313" key="3">
    <source>
        <dbReference type="Proteomes" id="UP000887566"/>
    </source>
</evidence>
<dbReference type="PANTHER" id="PTHR45710:SF26">
    <property type="entry name" value="RH26557P"/>
    <property type="match status" value="1"/>
</dbReference>
<dbReference type="Pfam" id="PF00059">
    <property type="entry name" value="Lectin_C"/>
    <property type="match status" value="1"/>
</dbReference>
<dbReference type="InterPro" id="IPR016186">
    <property type="entry name" value="C-type_lectin-like/link_sf"/>
</dbReference>
<dbReference type="Gene3D" id="3.10.100.10">
    <property type="entry name" value="Mannose-Binding Protein A, subunit A"/>
    <property type="match status" value="1"/>
</dbReference>
<protein>
    <submittedName>
        <fullName evidence="4">C-type lectin domain-containing protein</fullName>
    </submittedName>
</protein>
<dbReference type="InterPro" id="IPR001304">
    <property type="entry name" value="C-type_lectin-like"/>
</dbReference>
<dbReference type="PANTHER" id="PTHR45710">
    <property type="entry name" value="C-TYPE LECTIN DOMAIN-CONTAINING PROTEIN 180"/>
    <property type="match status" value="1"/>
</dbReference>
<sequence>MLEHKCKQFPKWFWWEKSKSCILLDILNRRPAYAKLVCTHIPGYRGHLAHVNKVEKLASLDSFRDQVKNTEAWIGLERDANITTDTQDGFFWRRDDGYKVLLNQKEFPLAQRKYDNKNALFATLNTWYLQDDLYNTEFIAMCEYEEDLRYEPTMLDVNCASLSQTHIYYKGSCYVRDETKVTYDVAKKSCNHIDGFNGHLAVLNTEELLTIIYYAITKPLVANDYYWIGLERLDTSSANVSNGWYWLTGSGVNYPVTDFSAFKSGWPKADPCGYGWISNLASDLCTNTYAFLCEYVEPNKGTHFRIQANFANQKTAPQMILKGASWASLVSGVAVNWKAIVPMAVTTRRSTMGCRLPSGVKTGKNLMDHTNLMNDAHATASGAADAPVLTDTRCQDKTGDSAYSRQKKQPWIEKRGRQSSRKSMVHQHRQWPTGSAGDHVQMHISGFIDR</sequence>
<dbReference type="SUPFAM" id="SSF56436">
    <property type="entry name" value="C-type lectin-like"/>
    <property type="match status" value="2"/>
</dbReference>
<name>A0A914W197_9BILA</name>
<reference evidence="4" key="1">
    <citation type="submission" date="2022-11" db="UniProtKB">
        <authorList>
            <consortium name="WormBaseParasite"/>
        </authorList>
    </citation>
    <scope>IDENTIFICATION</scope>
</reference>
<dbReference type="InterPro" id="IPR016187">
    <property type="entry name" value="CTDL_fold"/>
</dbReference>
<dbReference type="Proteomes" id="UP000887566">
    <property type="component" value="Unplaced"/>
</dbReference>
<evidence type="ECO:0000256" key="1">
    <source>
        <dbReference type="SAM" id="MobiDB-lite"/>
    </source>
</evidence>
<evidence type="ECO:0000313" key="4">
    <source>
        <dbReference type="WBParaSite" id="PSAMB.scaffold290size58848.g4237.t1"/>
    </source>
</evidence>
<dbReference type="PROSITE" id="PS50041">
    <property type="entry name" value="C_TYPE_LECTIN_2"/>
    <property type="match status" value="1"/>
</dbReference>
<dbReference type="SMART" id="SM00034">
    <property type="entry name" value="CLECT"/>
    <property type="match status" value="2"/>
</dbReference>
<feature type="domain" description="C-type lectin" evidence="2">
    <location>
        <begin position="169"/>
        <end position="294"/>
    </location>
</feature>
<evidence type="ECO:0000259" key="2">
    <source>
        <dbReference type="PROSITE" id="PS50041"/>
    </source>
</evidence>
<dbReference type="CDD" id="cd00037">
    <property type="entry name" value="CLECT"/>
    <property type="match status" value="1"/>
</dbReference>
<proteinExistence type="predicted"/>
<keyword evidence="3" id="KW-1185">Reference proteome</keyword>